<reference evidence="2 3" key="1">
    <citation type="submission" date="2021-04" db="EMBL/GenBank/DDBJ databases">
        <title>Nocardia tengchongensis.</title>
        <authorList>
            <person name="Zhuang k."/>
            <person name="Ran Y."/>
            <person name="Li W."/>
        </authorList>
    </citation>
    <scope>NUCLEOTIDE SEQUENCE [LARGE SCALE GENOMIC DNA]</scope>
    <source>
        <strain evidence="2 3">CFH S0057</strain>
    </source>
</reference>
<sequence length="108" mass="12415">MSLARSDRAFAVRVDFSILVPWRFPVGSDHFHAFLISSDQVADMRFLLCWSGFRSTWNEYGTEKRKMWSELGKTVRTAMKDWPALLRFVICVVVLTAAAALLLWMGAR</sequence>
<keyword evidence="1" id="KW-1133">Transmembrane helix</keyword>
<evidence type="ECO:0000313" key="3">
    <source>
        <dbReference type="Proteomes" id="UP000683310"/>
    </source>
</evidence>
<accession>A0ABX8CNJ5</accession>
<proteinExistence type="predicted"/>
<keyword evidence="1" id="KW-0472">Membrane</keyword>
<keyword evidence="3" id="KW-1185">Reference proteome</keyword>
<dbReference type="Proteomes" id="UP000683310">
    <property type="component" value="Chromosome"/>
</dbReference>
<evidence type="ECO:0000256" key="1">
    <source>
        <dbReference type="SAM" id="Phobius"/>
    </source>
</evidence>
<name>A0ABX8CNJ5_9NOCA</name>
<keyword evidence="1" id="KW-0812">Transmembrane</keyword>
<gene>
    <name evidence="2" type="ORF">KHQ06_33415</name>
</gene>
<feature type="transmembrane region" description="Helical" evidence="1">
    <location>
        <begin position="85"/>
        <end position="107"/>
    </location>
</feature>
<protein>
    <submittedName>
        <fullName evidence="2">Uncharacterized protein</fullName>
    </submittedName>
</protein>
<dbReference type="EMBL" id="CP074371">
    <property type="protein sequence ID" value="QVI20926.1"/>
    <property type="molecule type" value="Genomic_DNA"/>
</dbReference>
<evidence type="ECO:0000313" key="2">
    <source>
        <dbReference type="EMBL" id="QVI20926.1"/>
    </source>
</evidence>
<organism evidence="2 3">
    <name type="scientific">Nocardia tengchongensis</name>
    <dbReference type="NCBI Taxonomy" id="2055889"/>
    <lineage>
        <taxon>Bacteria</taxon>
        <taxon>Bacillati</taxon>
        <taxon>Actinomycetota</taxon>
        <taxon>Actinomycetes</taxon>
        <taxon>Mycobacteriales</taxon>
        <taxon>Nocardiaceae</taxon>
        <taxon>Nocardia</taxon>
    </lineage>
</organism>